<reference evidence="1 2" key="1">
    <citation type="journal article" date="2022" name="Allergy">
        <title>Genome assembly and annotation of Periplaneta americana reveal a comprehensive cockroach allergen profile.</title>
        <authorList>
            <person name="Wang L."/>
            <person name="Xiong Q."/>
            <person name="Saelim N."/>
            <person name="Wang L."/>
            <person name="Nong W."/>
            <person name="Wan A.T."/>
            <person name="Shi M."/>
            <person name="Liu X."/>
            <person name="Cao Q."/>
            <person name="Hui J.H.L."/>
            <person name="Sookrung N."/>
            <person name="Leung T.F."/>
            <person name="Tungtrongchitr A."/>
            <person name="Tsui S.K.W."/>
        </authorList>
    </citation>
    <scope>NUCLEOTIDE SEQUENCE [LARGE SCALE GENOMIC DNA]</scope>
    <source>
        <strain evidence="1">PWHHKU_190912</strain>
    </source>
</reference>
<proteinExistence type="predicted"/>
<protein>
    <submittedName>
        <fullName evidence="1">Uncharacterized protein</fullName>
    </submittedName>
</protein>
<comment type="caution">
    <text evidence="1">The sequence shown here is derived from an EMBL/GenBank/DDBJ whole genome shotgun (WGS) entry which is preliminary data.</text>
</comment>
<gene>
    <name evidence="1" type="ORF">ANN_01405</name>
</gene>
<sequence length="78" mass="8631">MAGLCEGGNEPPGSLKAIFAEIDIKTNRAEGGHSPAKKKYMFTEARIDSAARRYPTYKEDDDMLTYLRAIVHNIASNL</sequence>
<name>A0ABQ8TTH8_PERAM</name>
<organism evidence="1 2">
    <name type="scientific">Periplaneta americana</name>
    <name type="common">American cockroach</name>
    <name type="synonym">Blatta americana</name>
    <dbReference type="NCBI Taxonomy" id="6978"/>
    <lineage>
        <taxon>Eukaryota</taxon>
        <taxon>Metazoa</taxon>
        <taxon>Ecdysozoa</taxon>
        <taxon>Arthropoda</taxon>
        <taxon>Hexapoda</taxon>
        <taxon>Insecta</taxon>
        <taxon>Pterygota</taxon>
        <taxon>Neoptera</taxon>
        <taxon>Polyneoptera</taxon>
        <taxon>Dictyoptera</taxon>
        <taxon>Blattodea</taxon>
        <taxon>Blattoidea</taxon>
        <taxon>Blattidae</taxon>
        <taxon>Blattinae</taxon>
        <taxon>Periplaneta</taxon>
    </lineage>
</organism>
<evidence type="ECO:0000313" key="1">
    <source>
        <dbReference type="EMBL" id="KAJ4449998.1"/>
    </source>
</evidence>
<evidence type="ECO:0000313" key="2">
    <source>
        <dbReference type="Proteomes" id="UP001148838"/>
    </source>
</evidence>
<accession>A0ABQ8TTH8</accession>
<dbReference type="EMBL" id="JAJSOF020000003">
    <property type="protein sequence ID" value="KAJ4449998.1"/>
    <property type="molecule type" value="Genomic_DNA"/>
</dbReference>
<keyword evidence="2" id="KW-1185">Reference proteome</keyword>
<dbReference type="Proteomes" id="UP001148838">
    <property type="component" value="Unassembled WGS sequence"/>
</dbReference>